<evidence type="ECO:0000256" key="9">
    <source>
        <dbReference type="ARBA" id="ARBA00022989"/>
    </source>
</evidence>
<accession>A0A6F8U3P0</accession>
<comment type="subcellular location">
    <subcellularLocation>
        <location evidence="1">Cell membrane</location>
        <topology evidence="1">Multi-pass membrane protein</topology>
    </subcellularLocation>
</comment>
<feature type="transmembrane region" description="Helical" evidence="12">
    <location>
        <begin position="20"/>
        <end position="41"/>
    </location>
</feature>
<dbReference type="RefSeq" id="WP_172420723.1">
    <property type="nucleotide sequence ID" value="NZ_AP022843.1"/>
</dbReference>
<evidence type="ECO:0000256" key="5">
    <source>
        <dbReference type="ARBA" id="ARBA00022617"/>
    </source>
</evidence>
<dbReference type="GO" id="GO:0070069">
    <property type="term" value="C:cytochrome complex"/>
    <property type="evidence" value="ECO:0007669"/>
    <property type="project" value="InterPro"/>
</dbReference>
<keyword evidence="5" id="KW-0349">Heme</keyword>
<evidence type="ECO:0000256" key="8">
    <source>
        <dbReference type="ARBA" id="ARBA00022982"/>
    </source>
</evidence>
<dbReference type="GO" id="GO:0046872">
    <property type="term" value="F:metal ion binding"/>
    <property type="evidence" value="ECO:0007669"/>
    <property type="project" value="UniProtKB-KW"/>
</dbReference>
<name>A0A6F8U3P0_9GAMM</name>
<dbReference type="GO" id="GO:0005886">
    <property type="term" value="C:plasma membrane"/>
    <property type="evidence" value="ECO:0007669"/>
    <property type="project" value="UniProtKB-SubCell"/>
</dbReference>
<dbReference type="InterPro" id="IPR002585">
    <property type="entry name" value="Cyt-d_ubiquinol_oxidase_su_1"/>
</dbReference>
<evidence type="ECO:0000256" key="11">
    <source>
        <dbReference type="ARBA" id="ARBA00023136"/>
    </source>
</evidence>
<reference evidence="13 14" key="1">
    <citation type="submission" date="2020-03" db="EMBL/GenBank/DDBJ databases">
        <title>Complete Genome Sequence of Halomonas hydrothermalis Strain Slthf2, Halophilic Bacterium Isolated from Deep-Sea Hydrothermal-Vent Environments.</title>
        <authorList>
            <person name="Takeyama N."/>
            <person name="Huang M."/>
            <person name="Sato K."/>
            <person name="Galipon J."/>
            <person name="Arakawa K."/>
        </authorList>
    </citation>
    <scope>NUCLEOTIDE SEQUENCE [LARGE SCALE GENOMIC DNA]</scope>
    <source>
        <strain evidence="13 14">Slthf2</strain>
    </source>
</reference>
<keyword evidence="10" id="KW-0408">Iron</keyword>
<feature type="transmembrane region" description="Helical" evidence="12">
    <location>
        <begin position="53"/>
        <end position="72"/>
    </location>
</feature>
<gene>
    <name evidence="13" type="ORF">HHSLTHF2_16940</name>
</gene>
<keyword evidence="8" id="KW-0249">Electron transport</keyword>
<sequence length="82" mass="8941">MELDPRVLLPVKFAFVVSFRAIFSVVTIGLASYVALLHGLFLKTKKIASGHLALLWATLFAAVFGLSVATIGKVRPSREECH</sequence>
<keyword evidence="7" id="KW-0479">Metal-binding</keyword>
<keyword evidence="6 12" id="KW-0812">Transmembrane</keyword>
<evidence type="ECO:0000256" key="6">
    <source>
        <dbReference type="ARBA" id="ARBA00022692"/>
    </source>
</evidence>
<evidence type="ECO:0000256" key="12">
    <source>
        <dbReference type="SAM" id="Phobius"/>
    </source>
</evidence>
<dbReference type="GO" id="GO:0019646">
    <property type="term" value="P:aerobic electron transport chain"/>
    <property type="evidence" value="ECO:0007669"/>
    <property type="project" value="InterPro"/>
</dbReference>
<keyword evidence="11 12" id="KW-0472">Membrane</keyword>
<dbReference type="EMBL" id="AP022843">
    <property type="protein sequence ID" value="BCB07804.1"/>
    <property type="molecule type" value="Genomic_DNA"/>
</dbReference>
<organism evidence="13 14">
    <name type="scientific">Halomonas hydrothermalis</name>
    <dbReference type="NCBI Taxonomy" id="115561"/>
    <lineage>
        <taxon>Bacteria</taxon>
        <taxon>Pseudomonadati</taxon>
        <taxon>Pseudomonadota</taxon>
        <taxon>Gammaproteobacteria</taxon>
        <taxon>Oceanospirillales</taxon>
        <taxon>Halomonadaceae</taxon>
        <taxon>Halomonas</taxon>
    </lineage>
</organism>
<evidence type="ECO:0000256" key="10">
    <source>
        <dbReference type="ARBA" id="ARBA00023004"/>
    </source>
</evidence>
<evidence type="ECO:0000313" key="13">
    <source>
        <dbReference type="EMBL" id="BCB07804.1"/>
    </source>
</evidence>
<evidence type="ECO:0000256" key="4">
    <source>
        <dbReference type="ARBA" id="ARBA00022475"/>
    </source>
</evidence>
<evidence type="ECO:0000256" key="7">
    <source>
        <dbReference type="ARBA" id="ARBA00022723"/>
    </source>
</evidence>
<evidence type="ECO:0000256" key="3">
    <source>
        <dbReference type="ARBA" id="ARBA00022448"/>
    </source>
</evidence>
<evidence type="ECO:0000256" key="2">
    <source>
        <dbReference type="ARBA" id="ARBA00009819"/>
    </source>
</evidence>
<protein>
    <submittedName>
        <fullName evidence="13">Uncharacterized protein</fullName>
    </submittedName>
</protein>
<evidence type="ECO:0000313" key="14">
    <source>
        <dbReference type="Proteomes" id="UP000502259"/>
    </source>
</evidence>
<keyword evidence="9 12" id="KW-1133">Transmembrane helix</keyword>
<dbReference type="Pfam" id="PF01654">
    <property type="entry name" value="Cyt_bd_oxida_I"/>
    <property type="match status" value="1"/>
</dbReference>
<comment type="similarity">
    <text evidence="2">Belongs to the cytochrome ubiquinol oxidase subunit 1 family.</text>
</comment>
<keyword evidence="14" id="KW-1185">Reference proteome</keyword>
<keyword evidence="3" id="KW-0813">Transport</keyword>
<dbReference type="AlphaFoldDB" id="A0A6F8U3P0"/>
<dbReference type="Proteomes" id="UP000502259">
    <property type="component" value="Chromosome"/>
</dbReference>
<keyword evidence="4" id="KW-1003">Cell membrane</keyword>
<evidence type="ECO:0000256" key="1">
    <source>
        <dbReference type="ARBA" id="ARBA00004651"/>
    </source>
</evidence>
<dbReference type="GO" id="GO:0009055">
    <property type="term" value="F:electron transfer activity"/>
    <property type="evidence" value="ECO:0007669"/>
    <property type="project" value="InterPro"/>
</dbReference>
<proteinExistence type="inferred from homology"/>